<feature type="region of interest" description="Disordered" evidence="10">
    <location>
        <begin position="298"/>
        <end position="324"/>
    </location>
</feature>
<proteinExistence type="inferred from homology"/>
<sequence length="324" mass="35691">MSNELSGNWKILQQTIKQLSSATSSSKRATPFVEKQDNSSAKRRRKAGAMATSCTPSTRKSGFNKNNTEYANTKAKASSGAISNPESASSAPSTSWAEDNEVSTTDLFRAYGTGPMEAYTTSDIINCGLVSDVEIGKYLGIDCEMVGVGSNSRSVLARVSIVNFHGILLYDSYVKPNEYVTDWRTKVSGISSREMIAARSFNVVQQEVATLLKNRIIVGHSVHNDLAVMQLTHSKHNIRDTSKFTVFRKYTNGRTPSLKLLAREILGLEIQTGSHSSIEDARATMLIFRRYKNEFDTAHIKSHPKSQTSKTGSNSRNKSKSSKR</sequence>
<evidence type="ECO:0000313" key="13">
    <source>
        <dbReference type="Proteomes" id="UP000275772"/>
    </source>
</evidence>
<dbReference type="Pfam" id="PF00929">
    <property type="entry name" value="RNase_T"/>
    <property type="match status" value="1"/>
</dbReference>
<evidence type="ECO:0000256" key="4">
    <source>
        <dbReference type="ARBA" id="ARBA00022552"/>
    </source>
</evidence>
<evidence type="ECO:0000256" key="2">
    <source>
        <dbReference type="ARBA" id="ARBA00010489"/>
    </source>
</evidence>
<feature type="compositionally biased region" description="Polar residues" evidence="10">
    <location>
        <begin position="18"/>
        <end position="28"/>
    </location>
</feature>
<feature type="compositionally biased region" description="Polar residues" evidence="10">
    <location>
        <begin position="80"/>
        <end position="100"/>
    </location>
</feature>
<feature type="region of interest" description="Disordered" evidence="10">
    <location>
        <begin position="18"/>
        <end position="100"/>
    </location>
</feature>
<comment type="subcellular location">
    <subcellularLocation>
        <location evidence="1">Nucleus</location>
    </subcellularLocation>
</comment>
<evidence type="ECO:0000313" key="12">
    <source>
        <dbReference type="EMBL" id="SZF04801.1"/>
    </source>
</evidence>
<keyword evidence="8" id="KW-0539">Nucleus</keyword>
<organism evidence="12 13">
    <name type="scientific">Blumeria hordei</name>
    <name type="common">Barley powdery mildew</name>
    <name type="synonym">Blumeria graminis f. sp. hordei</name>
    <dbReference type="NCBI Taxonomy" id="2867405"/>
    <lineage>
        <taxon>Eukaryota</taxon>
        <taxon>Fungi</taxon>
        <taxon>Dikarya</taxon>
        <taxon>Ascomycota</taxon>
        <taxon>Pezizomycotina</taxon>
        <taxon>Leotiomycetes</taxon>
        <taxon>Erysiphales</taxon>
        <taxon>Erysiphaceae</taxon>
        <taxon>Blumeria</taxon>
    </lineage>
</organism>
<dbReference type="AlphaFoldDB" id="A0A383UWW6"/>
<keyword evidence="4" id="KW-0698">rRNA processing</keyword>
<evidence type="ECO:0000256" key="3">
    <source>
        <dbReference type="ARBA" id="ARBA00016937"/>
    </source>
</evidence>
<feature type="domain" description="Exonuclease" evidence="11">
    <location>
        <begin position="137"/>
        <end position="297"/>
    </location>
</feature>
<evidence type="ECO:0000256" key="5">
    <source>
        <dbReference type="ARBA" id="ARBA00022722"/>
    </source>
</evidence>
<evidence type="ECO:0000256" key="7">
    <source>
        <dbReference type="ARBA" id="ARBA00022839"/>
    </source>
</evidence>
<dbReference type="InterPro" id="IPR012337">
    <property type="entry name" value="RNaseH-like_sf"/>
</dbReference>
<dbReference type="InterPro" id="IPR036397">
    <property type="entry name" value="RNaseH_sf"/>
</dbReference>
<dbReference type="VEuPathDB" id="FungiDB:BLGHR1_15600"/>
<dbReference type="CDD" id="cd06144">
    <property type="entry name" value="REX4_like"/>
    <property type="match status" value="1"/>
</dbReference>
<evidence type="ECO:0000256" key="8">
    <source>
        <dbReference type="ARBA" id="ARBA00023242"/>
    </source>
</evidence>
<accession>A0A383UWW6</accession>
<comment type="function">
    <text evidence="9">Exoribonuclease involved in ribosome biosynthesis. Involved in the processing of ITS1, the internal transcribed spacer localized between the 18S and 5.8S rRNAs.</text>
</comment>
<evidence type="ECO:0000256" key="1">
    <source>
        <dbReference type="ARBA" id="ARBA00004123"/>
    </source>
</evidence>
<dbReference type="Proteomes" id="UP000275772">
    <property type="component" value="Unassembled WGS sequence"/>
</dbReference>
<dbReference type="InterPro" id="IPR037431">
    <property type="entry name" value="REX4_DEDDh_dom"/>
</dbReference>
<dbReference type="PANTHER" id="PTHR12801:SF45">
    <property type="entry name" value="RNA EXONUCLEASE 4"/>
    <property type="match status" value="1"/>
</dbReference>
<dbReference type="InterPro" id="IPR013520">
    <property type="entry name" value="Ribonucl_H"/>
</dbReference>
<evidence type="ECO:0000256" key="6">
    <source>
        <dbReference type="ARBA" id="ARBA00022801"/>
    </source>
</evidence>
<feature type="compositionally biased region" description="Polar residues" evidence="10">
    <location>
        <begin position="52"/>
        <end position="71"/>
    </location>
</feature>
<dbReference type="Gene3D" id="3.30.420.10">
    <property type="entry name" value="Ribonuclease H-like superfamily/Ribonuclease H"/>
    <property type="match status" value="1"/>
</dbReference>
<keyword evidence="5" id="KW-0540">Nuclease</keyword>
<comment type="similarity">
    <text evidence="2">Belongs to the REXO4 family.</text>
</comment>
<name>A0A383UWW6_BLUHO</name>
<dbReference type="GO" id="GO:0005634">
    <property type="term" value="C:nucleus"/>
    <property type="evidence" value="ECO:0007669"/>
    <property type="project" value="UniProtKB-SubCell"/>
</dbReference>
<evidence type="ECO:0000259" key="11">
    <source>
        <dbReference type="SMART" id="SM00479"/>
    </source>
</evidence>
<reference evidence="12 13" key="1">
    <citation type="submission" date="2017-11" db="EMBL/GenBank/DDBJ databases">
        <authorList>
            <person name="Kracher B."/>
        </authorList>
    </citation>
    <scope>NUCLEOTIDE SEQUENCE [LARGE SCALE GENOMIC DNA]</scope>
    <source>
        <strain evidence="12 13">RACE1</strain>
    </source>
</reference>
<dbReference type="SMART" id="SM00479">
    <property type="entry name" value="EXOIII"/>
    <property type="match status" value="1"/>
</dbReference>
<dbReference type="GO" id="GO:0008408">
    <property type="term" value="F:3'-5' exonuclease activity"/>
    <property type="evidence" value="ECO:0007669"/>
    <property type="project" value="InterPro"/>
</dbReference>
<dbReference type="InterPro" id="IPR047021">
    <property type="entry name" value="REXO1/3/4-like"/>
</dbReference>
<dbReference type="GO" id="GO:0003676">
    <property type="term" value="F:nucleic acid binding"/>
    <property type="evidence" value="ECO:0007669"/>
    <property type="project" value="InterPro"/>
</dbReference>
<evidence type="ECO:0000256" key="10">
    <source>
        <dbReference type="SAM" id="MobiDB-lite"/>
    </source>
</evidence>
<gene>
    <name evidence="12" type="ORF">BLGHR1_15600</name>
</gene>
<dbReference type="FunFam" id="3.30.420.10:FF:000007">
    <property type="entry name" value="Interferon-stimulated exonuclease gene 20"/>
    <property type="match status" value="1"/>
</dbReference>
<dbReference type="GO" id="GO:0000027">
    <property type="term" value="P:ribosomal large subunit assembly"/>
    <property type="evidence" value="ECO:0007669"/>
    <property type="project" value="TreeGrafter"/>
</dbReference>
<protein>
    <recommendedName>
        <fullName evidence="3">RNA exonuclease 4</fullName>
    </recommendedName>
</protein>
<evidence type="ECO:0000256" key="9">
    <source>
        <dbReference type="ARBA" id="ARBA00025599"/>
    </source>
</evidence>
<dbReference type="GO" id="GO:0006364">
    <property type="term" value="P:rRNA processing"/>
    <property type="evidence" value="ECO:0007669"/>
    <property type="project" value="UniProtKB-KW"/>
</dbReference>
<dbReference type="PANTHER" id="PTHR12801">
    <property type="entry name" value="RNA EXONUCLEASE REXO1 / RECO3 FAMILY MEMBER-RELATED"/>
    <property type="match status" value="1"/>
</dbReference>
<dbReference type="SUPFAM" id="SSF53098">
    <property type="entry name" value="Ribonuclease H-like"/>
    <property type="match status" value="1"/>
</dbReference>
<dbReference type="EMBL" id="UNSH01000067">
    <property type="protein sequence ID" value="SZF04801.1"/>
    <property type="molecule type" value="Genomic_DNA"/>
</dbReference>
<keyword evidence="7" id="KW-0269">Exonuclease</keyword>
<keyword evidence="6" id="KW-0378">Hydrolase</keyword>